<evidence type="ECO:0000313" key="1">
    <source>
        <dbReference type="EMBL" id="KAJ8010001.1"/>
    </source>
</evidence>
<reference evidence="1" key="1">
    <citation type="submission" date="2021-05" db="EMBL/GenBank/DDBJ databases">
        <authorList>
            <person name="Pan Q."/>
            <person name="Jouanno E."/>
            <person name="Zahm M."/>
            <person name="Klopp C."/>
            <person name="Cabau C."/>
            <person name="Louis A."/>
            <person name="Berthelot C."/>
            <person name="Parey E."/>
            <person name="Roest Crollius H."/>
            <person name="Montfort J."/>
            <person name="Robinson-Rechavi M."/>
            <person name="Bouchez O."/>
            <person name="Lampietro C."/>
            <person name="Lopez Roques C."/>
            <person name="Donnadieu C."/>
            <person name="Postlethwait J."/>
            <person name="Bobe J."/>
            <person name="Dillon D."/>
            <person name="Chandos A."/>
            <person name="von Hippel F."/>
            <person name="Guiguen Y."/>
        </authorList>
    </citation>
    <scope>NUCLEOTIDE SEQUENCE</scope>
    <source>
        <strain evidence="1">YG-Jan2019</strain>
    </source>
</reference>
<gene>
    <name evidence="1" type="ORF">DPEC_G00070010</name>
</gene>
<accession>A0ACC2H227</accession>
<evidence type="ECO:0000313" key="2">
    <source>
        <dbReference type="Proteomes" id="UP001157502"/>
    </source>
</evidence>
<protein>
    <submittedName>
        <fullName evidence="1">Uncharacterized protein</fullName>
    </submittedName>
</protein>
<sequence>MRPERGGHRRAPLIEPGQRVWLPEVPTEAQRPKQDPAALFLPHRTRATSKRHRLGGTEPRRGVWRRGGRRRGELGGRRNPLSPPERMLLCRARLSGAATCPRHL</sequence>
<keyword evidence="2" id="KW-1185">Reference proteome</keyword>
<comment type="caution">
    <text evidence="1">The sequence shown here is derived from an EMBL/GenBank/DDBJ whole genome shotgun (WGS) entry which is preliminary data.</text>
</comment>
<dbReference type="EMBL" id="CM055733">
    <property type="protein sequence ID" value="KAJ8010001.1"/>
    <property type="molecule type" value="Genomic_DNA"/>
</dbReference>
<organism evidence="1 2">
    <name type="scientific">Dallia pectoralis</name>
    <name type="common">Alaska blackfish</name>
    <dbReference type="NCBI Taxonomy" id="75939"/>
    <lineage>
        <taxon>Eukaryota</taxon>
        <taxon>Metazoa</taxon>
        <taxon>Chordata</taxon>
        <taxon>Craniata</taxon>
        <taxon>Vertebrata</taxon>
        <taxon>Euteleostomi</taxon>
        <taxon>Actinopterygii</taxon>
        <taxon>Neopterygii</taxon>
        <taxon>Teleostei</taxon>
        <taxon>Protacanthopterygii</taxon>
        <taxon>Esociformes</taxon>
        <taxon>Umbridae</taxon>
        <taxon>Dallia</taxon>
    </lineage>
</organism>
<dbReference type="Proteomes" id="UP001157502">
    <property type="component" value="Chromosome 6"/>
</dbReference>
<proteinExistence type="predicted"/>
<name>A0ACC2H227_DALPE</name>